<organism evidence="4 5">
    <name type="scientific">Volucribacter psittacicida</name>
    <dbReference type="NCBI Taxonomy" id="203482"/>
    <lineage>
        <taxon>Bacteria</taxon>
        <taxon>Pseudomonadati</taxon>
        <taxon>Pseudomonadota</taxon>
        <taxon>Gammaproteobacteria</taxon>
        <taxon>Pasteurellales</taxon>
        <taxon>Pasteurellaceae</taxon>
        <taxon>Volucribacter</taxon>
    </lineage>
</organism>
<dbReference type="GO" id="GO:0016020">
    <property type="term" value="C:membrane"/>
    <property type="evidence" value="ECO:0007669"/>
    <property type="project" value="UniProtKB-UniRule"/>
</dbReference>
<gene>
    <name evidence="4" type="ORF">EV694_0677</name>
</gene>
<dbReference type="PANTHER" id="PTHR30329">
    <property type="entry name" value="STATOR ELEMENT OF FLAGELLAR MOTOR COMPLEX"/>
    <property type="match status" value="1"/>
</dbReference>
<dbReference type="Pfam" id="PF00691">
    <property type="entry name" value="OmpA"/>
    <property type="match status" value="1"/>
</dbReference>
<evidence type="ECO:0000259" key="3">
    <source>
        <dbReference type="PROSITE" id="PS51123"/>
    </source>
</evidence>
<evidence type="ECO:0000313" key="5">
    <source>
        <dbReference type="Proteomes" id="UP000294702"/>
    </source>
</evidence>
<evidence type="ECO:0000256" key="2">
    <source>
        <dbReference type="SAM" id="SignalP"/>
    </source>
</evidence>
<dbReference type="CDD" id="cd07185">
    <property type="entry name" value="OmpA_C-like"/>
    <property type="match status" value="1"/>
</dbReference>
<dbReference type="PROSITE" id="PS51123">
    <property type="entry name" value="OMPA_2"/>
    <property type="match status" value="1"/>
</dbReference>
<evidence type="ECO:0000313" key="4">
    <source>
        <dbReference type="EMBL" id="TCJ98292.1"/>
    </source>
</evidence>
<dbReference type="Proteomes" id="UP000294702">
    <property type="component" value="Unassembled WGS sequence"/>
</dbReference>
<dbReference type="EMBL" id="SMFT01000002">
    <property type="protein sequence ID" value="TCJ98292.1"/>
    <property type="molecule type" value="Genomic_DNA"/>
</dbReference>
<keyword evidence="1" id="KW-0472">Membrane</keyword>
<dbReference type="InterPro" id="IPR036737">
    <property type="entry name" value="OmpA-like_sf"/>
</dbReference>
<dbReference type="PANTHER" id="PTHR30329:SF21">
    <property type="entry name" value="LIPOPROTEIN YIAD-RELATED"/>
    <property type="match status" value="1"/>
</dbReference>
<dbReference type="RefSeq" id="WP_165865495.1">
    <property type="nucleotide sequence ID" value="NZ_SMFT01000002.1"/>
</dbReference>
<feature type="chain" id="PRO_5020658521" evidence="2">
    <location>
        <begin position="22"/>
        <end position="293"/>
    </location>
</feature>
<keyword evidence="5" id="KW-1185">Reference proteome</keyword>
<keyword evidence="2" id="KW-0732">Signal</keyword>
<protein>
    <submittedName>
        <fullName evidence="4">Outer membrane protein OmpA-like peptidoglycan-associated protein</fullName>
    </submittedName>
</protein>
<dbReference type="InterPro" id="IPR006665">
    <property type="entry name" value="OmpA-like"/>
</dbReference>
<feature type="signal peptide" evidence="2">
    <location>
        <begin position="1"/>
        <end position="21"/>
    </location>
</feature>
<accession>A0A4R1FX32</accession>
<dbReference type="InterPro" id="IPR050330">
    <property type="entry name" value="Bact_OuterMem_StrucFunc"/>
</dbReference>
<sequence>MIKKCLFLFVILNLISCTSQQKPLEQWHNFSDQWSINTQDLDPSKSLFVVYRLPEPQQKAIDIYINSDYQASLLNNGLTILELCADKNFISTSYVTNTGFGNRTEGVSFYLPSQAVTYVKVFGNDPHTPHFMFVDEQTAKQEIAQLQLQTDTLSRVVNKNCTNQSYVLATENISFAFDSYQANKLSHQDKNKLISLINIVNQDPNKITKVVLDGYSDPVGKANYNQKLSDKRAKSVATFLTNNGLSLPLEVKGFGASNLLRKDCEKVYSKDPAQIKQCNLINRRVTVSVFGTK</sequence>
<dbReference type="SUPFAM" id="SSF103088">
    <property type="entry name" value="OmpA-like"/>
    <property type="match status" value="1"/>
</dbReference>
<dbReference type="AlphaFoldDB" id="A0A4R1FX32"/>
<feature type="domain" description="OmpA-like" evidence="3">
    <location>
        <begin position="162"/>
        <end position="293"/>
    </location>
</feature>
<name>A0A4R1FX32_9PAST</name>
<reference evidence="4 5" key="1">
    <citation type="submission" date="2019-03" db="EMBL/GenBank/DDBJ databases">
        <title>Genomic Encyclopedia of Type Strains, Phase IV (KMG-IV): sequencing the most valuable type-strain genomes for metagenomic binning, comparative biology and taxonomic classification.</title>
        <authorList>
            <person name="Goeker M."/>
        </authorList>
    </citation>
    <scope>NUCLEOTIDE SEQUENCE [LARGE SCALE GENOMIC DNA]</scope>
    <source>
        <strain evidence="4 5">DSM 15534</strain>
    </source>
</reference>
<comment type="caution">
    <text evidence="4">The sequence shown here is derived from an EMBL/GenBank/DDBJ whole genome shotgun (WGS) entry which is preliminary data.</text>
</comment>
<evidence type="ECO:0000256" key="1">
    <source>
        <dbReference type="PROSITE-ProRule" id="PRU00473"/>
    </source>
</evidence>
<proteinExistence type="predicted"/>
<dbReference type="Gene3D" id="3.30.1330.60">
    <property type="entry name" value="OmpA-like domain"/>
    <property type="match status" value="1"/>
</dbReference>